<dbReference type="Pfam" id="PF00282">
    <property type="entry name" value="Pyridoxal_deC"/>
    <property type="match status" value="1"/>
</dbReference>
<evidence type="ECO:0008006" key="9">
    <source>
        <dbReference type="Google" id="ProtNLM"/>
    </source>
</evidence>
<proteinExistence type="inferred from homology"/>
<dbReference type="PROSITE" id="PS00392">
    <property type="entry name" value="DDC_GAD_HDC_YDC"/>
    <property type="match status" value="1"/>
</dbReference>
<evidence type="ECO:0000256" key="4">
    <source>
        <dbReference type="ARBA" id="ARBA00022898"/>
    </source>
</evidence>
<dbReference type="Gene3D" id="3.90.1150.10">
    <property type="entry name" value="Aspartate Aminotransferase, domain 1"/>
    <property type="match status" value="1"/>
</dbReference>
<evidence type="ECO:0000256" key="5">
    <source>
        <dbReference type="ARBA" id="ARBA00023239"/>
    </source>
</evidence>
<dbReference type="PANTHER" id="PTHR11999:SF70">
    <property type="entry name" value="MIP05841P"/>
    <property type="match status" value="1"/>
</dbReference>
<dbReference type="EMBL" id="OZ019895">
    <property type="protein sequence ID" value="CAK9220220.1"/>
    <property type="molecule type" value="Genomic_DNA"/>
</dbReference>
<sequence length="478" mass="52685">MVDFVADYHRDIESFPVRSQVKPGYLRPLLPDSAPAEPETVEDVFADLWSKILPGITHWQSPKFFGYYPCNVSTAGMLGEMLCGGLNVNGFSWITSPAATELETIVLDWLGKLLHLPEEFLSTFGKGGGVIQGTASEAVLVVMLAARKRALKQVSSAAQGMSEAEALSKLVVYSSDQTHSCVIKACQVASIATENFRPLPTDASTNFALSPPVVRKAIATDVEAGLIPFFLCGTLGTTSSAAVDPLEELGDIAKEYGMWYHIDAAYAGNACICPEFRHYLNGVEKADSYNMNPHKWLLTNFDCSTLWMKDSEFLLAALSNKPVFLRNEATDNNLVVDYKDWQIPLGRRFRALKLWMVMRLYGTSGLQSFIRSHVSSAKHFESLVQADSRFEVMAPVTFSLVCFRLRTLPGSQDNSNSLNSKLVDALNRKGNIFVTHTELSGIYTVRFAVGATHTELQHVQAAWEVIQAEASHLLNGKQ</sequence>
<accession>A0ABP0UFQ4</accession>
<keyword evidence="8" id="KW-1185">Reference proteome</keyword>
<keyword evidence="3" id="KW-0210">Decarboxylase</keyword>
<dbReference type="CDD" id="cd06450">
    <property type="entry name" value="DOPA_deC_like"/>
    <property type="match status" value="1"/>
</dbReference>
<protein>
    <recommendedName>
        <fullName evidence="9">Tyrosine decarboxylase</fullName>
    </recommendedName>
</protein>
<comment type="cofactor">
    <cofactor evidence="1 6">
        <name>pyridoxal 5'-phosphate</name>
        <dbReference type="ChEBI" id="CHEBI:597326"/>
    </cofactor>
</comment>
<name>A0ABP0UFQ4_9BRYO</name>
<dbReference type="Gene3D" id="3.40.640.10">
    <property type="entry name" value="Type I PLP-dependent aspartate aminotransferase-like (Major domain)"/>
    <property type="match status" value="1"/>
</dbReference>
<organism evidence="7 8">
    <name type="scientific">Sphagnum troendelagicum</name>
    <dbReference type="NCBI Taxonomy" id="128251"/>
    <lineage>
        <taxon>Eukaryota</taxon>
        <taxon>Viridiplantae</taxon>
        <taxon>Streptophyta</taxon>
        <taxon>Embryophyta</taxon>
        <taxon>Bryophyta</taxon>
        <taxon>Sphagnophytina</taxon>
        <taxon>Sphagnopsida</taxon>
        <taxon>Sphagnales</taxon>
        <taxon>Sphagnaceae</taxon>
        <taxon>Sphagnum</taxon>
    </lineage>
</organism>
<keyword evidence="4 6" id="KW-0663">Pyridoxal phosphate</keyword>
<dbReference type="SUPFAM" id="SSF53383">
    <property type="entry name" value="PLP-dependent transferases"/>
    <property type="match status" value="1"/>
</dbReference>
<comment type="similarity">
    <text evidence="2 6">Belongs to the group II decarboxylase family.</text>
</comment>
<evidence type="ECO:0000256" key="2">
    <source>
        <dbReference type="ARBA" id="ARBA00009533"/>
    </source>
</evidence>
<dbReference type="InterPro" id="IPR021115">
    <property type="entry name" value="Pyridoxal-P_BS"/>
</dbReference>
<keyword evidence="5 6" id="KW-0456">Lyase</keyword>
<dbReference type="PRINTS" id="PR00800">
    <property type="entry name" value="YHDCRBOXLASE"/>
</dbReference>
<dbReference type="Gene3D" id="1.20.1340.10">
    <property type="entry name" value="dopa decarboxylase, N-terminal domain"/>
    <property type="match status" value="1"/>
</dbReference>
<dbReference type="Proteomes" id="UP001497512">
    <property type="component" value="Chromosome 3"/>
</dbReference>
<evidence type="ECO:0000256" key="1">
    <source>
        <dbReference type="ARBA" id="ARBA00001933"/>
    </source>
</evidence>
<evidence type="ECO:0000256" key="3">
    <source>
        <dbReference type="ARBA" id="ARBA00022793"/>
    </source>
</evidence>
<evidence type="ECO:0000313" key="8">
    <source>
        <dbReference type="Proteomes" id="UP001497512"/>
    </source>
</evidence>
<gene>
    <name evidence="7" type="ORF">CSSPTR1EN2_LOCUS15289</name>
</gene>
<dbReference type="InterPro" id="IPR015424">
    <property type="entry name" value="PyrdxlP-dep_Trfase"/>
</dbReference>
<dbReference type="InterPro" id="IPR015422">
    <property type="entry name" value="PyrdxlP-dep_Trfase_small"/>
</dbReference>
<dbReference type="InterPro" id="IPR010977">
    <property type="entry name" value="Aromatic_deC"/>
</dbReference>
<evidence type="ECO:0000256" key="6">
    <source>
        <dbReference type="RuleBase" id="RU000382"/>
    </source>
</evidence>
<dbReference type="InterPro" id="IPR015421">
    <property type="entry name" value="PyrdxlP-dep_Trfase_major"/>
</dbReference>
<reference evidence="7" key="1">
    <citation type="submission" date="2024-02" db="EMBL/GenBank/DDBJ databases">
        <authorList>
            <consortium name="ELIXIR-Norway"/>
            <consortium name="Elixir Norway"/>
        </authorList>
    </citation>
    <scope>NUCLEOTIDE SEQUENCE</scope>
</reference>
<dbReference type="PANTHER" id="PTHR11999">
    <property type="entry name" value="GROUP II PYRIDOXAL-5-PHOSPHATE DECARBOXYLASE"/>
    <property type="match status" value="1"/>
</dbReference>
<evidence type="ECO:0000313" key="7">
    <source>
        <dbReference type="EMBL" id="CAK9220220.1"/>
    </source>
</evidence>
<dbReference type="InterPro" id="IPR002129">
    <property type="entry name" value="PyrdxlP-dep_de-COase"/>
</dbReference>